<keyword evidence="3" id="KW-1185">Reference proteome</keyword>
<feature type="region of interest" description="Disordered" evidence="1">
    <location>
        <begin position="128"/>
        <end position="148"/>
    </location>
</feature>
<organism evidence="2 3">
    <name type="scientific">Rhodococcus artemisiae</name>
    <dbReference type="NCBI Taxonomy" id="714159"/>
    <lineage>
        <taxon>Bacteria</taxon>
        <taxon>Bacillati</taxon>
        <taxon>Actinomycetota</taxon>
        <taxon>Actinomycetes</taxon>
        <taxon>Mycobacteriales</taxon>
        <taxon>Nocardiaceae</taxon>
        <taxon>Rhodococcus</taxon>
    </lineage>
</organism>
<reference evidence="2 3" key="1">
    <citation type="submission" date="2023-07" db="EMBL/GenBank/DDBJ databases">
        <authorList>
            <person name="Girao M."/>
            <person name="Carvalho M.F."/>
        </authorList>
    </citation>
    <scope>NUCLEOTIDE SEQUENCE [LARGE SCALE GENOMIC DNA]</scope>
    <source>
        <strain evidence="2 3">YIM65754</strain>
    </source>
</reference>
<feature type="region of interest" description="Disordered" evidence="1">
    <location>
        <begin position="1"/>
        <end position="20"/>
    </location>
</feature>
<dbReference type="Proteomes" id="UP001336020">
    <property type="component" value="Unassembled WGS sequence"/>
</dbReference>
<sequence length="148" mass="16684">MTDRESPDSSHTRPDGVSDSTVAAVGKLSEALETVERARGHLYSFHQLMGHADLQVEQAAHMLRAAGHPDLAARIERELIGRNVAEGRWTFQLVEEFDDGYWTELRTLDAQVRDMLVAGRRHLFEAESKEARRTRGRRGHEARPAQDG</sequence>
<comment type="caution">
    <text evidence="2">The sequence shown here is derived from an EMBL/GenBank/DDBJ whole genome shotgun (WGS) entry which is preliminary data.</text>
</comment>
<dbReference type="EMBL" id="JAUTXY010000008">
    <property type="protein sequence ID" value="MEE2059411.1"/>
    <property type="molecule type" value="Genomic_DNA"/>
</dbReference>
<proteinExistence type="predicted"/>
<evidence type="ECO:0000256" key="1">
    <source>
        <dbReference type="SAM" id="MobiDB-lite"/>
    </source>
</evidence>
<gene>
    <name evidence="2" type="ORF">Q7514_17980</name>
</gene>
<name>A0ABU7LCX2_9NOCA</name>
<evidence type="ECO:0000313" key="2">
    <source>
        <dbReference type="EMBL" id="MEE2059411.1"/>
    </source>
</evidence>
<feature type="compositionally biased region" description="Basic and acidic residues" evidence="1">
    <location>
        <begin position="1"/>
        <end position="16"/>
    </location>
</feature>
<accession>A0ABU7LCX2</accession>
<evidence type="ECO:0000313" key="3">
    <source>
        <dbReference type="Proteomes" id="UP001336020"/>
    </source>
</evidence>
<protein>
    <submittedName>
        <fullName evidence="2">Uncharacterized protein</fullName>
    </submittedName>
</protein>
<dbReference type="RefSeq" id="WP_330134644.1">
    <property type="nucleotide sequence ID" value="NZ_JAUTXY010000008.1"/>
</dbReference>